<proteinExistence type="predicted"/>
<dbReference type="EMBL" id="JAVRRD010000016">
    <property type="protein sequence ID" value="KAK5050992.1"/>
    <property type="molecule type" value="Genomic_DNA"/>
</dbReference>
<reference evidence="2 3" key="1">
    <citation type="submission" date="2023-08" db="EMBL/GenBank/DDBJ databases">
        <title>Black Yeasts Isolated from many extreme environments.</title>
        <authorList>
            <person name="Coleine C."/>
            <person name="Stajich J.E."/>
            <person name="Selbmann L."/>
        </authorList>
    </citation>
    <scope>NUCLEOTIDE SEQUENCE [LARGE SCALE GENOMIC DNA]</scope>
    <source>
        <strain evidence="2 3">CCFEE 5792</strain>
    </source>
</reference>
<evidence type="ECO:0000256" key="1">
    <source>
        <dbReference type="SAM" id="MobiDB-lite"/>
    </source>
</evidence>
<evidence type="ECO:0000313" key="3">
    <source>
        <dbReference type="Proteomes" id="UP001358417"/>
    </source>
</evidence>
<organism evidence="2 3">
    <name type="scientific">Exophiala bonariae</name>
    <dbReference type="NCBI Taxonomy" id="1690606"/>
    <lineage>
        <taxon>Eukaryota</taxon>
        <taxon>Fungi</taxon>
        <taxon>Dikarya</taxon>
        <taxon>Ascomycota</taxon>
        <taxon>Pezizomycotina</taxon>
        <taxon>Eurotiomycetes</taxon>
        <taxon>Chaetothyriomycetidae</taxon>
        <taxon>Chaetothyriales</taxon>
        <taxon>Herpotrichiellaceae</taxon>
        <taxon>Exophiala</taxon>
    </lineage>
</organism>
<evidence type="ECO:0000313" key="2">
    <source>
        <dbReference type="EMBL" id="KAK5050992.1"/>
    </source>
</evidence>
<dbReference type="RefSeq" id="XP_064705492.1">
    <property type="nucleotide sequence ID" value="XM_064847139.1"/>
</dbReference>
<dbReference type="AlphaFoldDB" id="A0AAV9N7I6"/>
<sequence>MRATRSLLHALSQRPSSASPSKLHAAARAFNTSRALRQSPAGHELEDRPVNFYRSHGRALFKALTLAFFSYQVVYWSWLTLETEELKANKDQEIKSLETQVRLLDETRKGQSRRAED</sequence>
<feature type="region of interest" description="Disordered" evidence="1">
    <location>
        <begin position="1"/>
        <end position="24"/>
    </location>
</feature>
<dbReference type="GeneID" id="89971738"/>
<gene>
    <name evidence="2" type="ORF">LTR84_003551</name>
</gene>
<dbReference type="Proteomes" id="UP001358417">
    <property type="component" value="Unassembled WGS sequence"/>
</dbReference>
<keyword evidence="3" id="KW-1185">Reference proteome</keyword>
<comment type="caution">
    <text evidence="2">The sequence shown here is derived from an EMBL/GenBank/DDBJ whole genome shotgun (WGS) entry which is preliminary data.</text>
</comment>
<accession>A0AAV9N7I6</accession>
<name>A0AAV9N7I6_9EURO</name>
<protein>
    <submittedName>
        <fullName evidence="2">Uncharacterized protein</fullName>
    </submittedName>
</protein>